<dbReference type="PANTHER" id="PTHR42647:SF72">
    <property type="entry name" value="EF-HAND CALCIUM-BINDING DOMAIN-CONTAINING PROTEIN 4A"/>
    <property type="match status" value="1"/>
</dbReference>
<keyword evidence="6" id="KW-1133">Transmembrane helix</keyword>
<dbReference type="EMBL" id="JACGCM010000684">
    <property type="protein sequence ID" value="KAF6168739.1"/>
    <property type="molecule type" value="Genomic_DNA"/>
</dbReference>
<feature type="coiled-coil region" evidence="5">
    <location>
        <begin position="239"/>
        <end position="266"/>
    </location>
</feature>
<dbReference type="PANTHER" id="PTHR42647">
    <property type="entry name" value="SBP (S-RIBONUCLEASE BINDING PROTEIN) FAMILY PROTEIN"/>
    <property type="match status" value="1"/>
</dbReference>
<keyword evidence="5" id="KW-0175">Coiled coil</keyword>
<proteinExistence type="predicted"/>
<sequence>RSFPQYYIQEKRISYYIIFIYFLSLSLSPIYKIKPISSPRLSLLQKILFLSSSHLSLKTNAYMAVQASNLYRVTSNLLDGEGDMFGVYNNNQHYYYGGSQQQQFVNGTVISEQESELTCNASGSRKRCRDDDTHNLTITSQQQQQQQQLFLLQQQQQQQQRLQQQQQQQISRQLENRFTSTSGRTTTQDLNTYAHHHNLELDALIHLQNEKLRFTVEESRKRHCRVLQSLVQQKVVKKLAEKDFELETARRRNAELEEKVKQISAENQLWFNVAKNNEGLVSSLRTTLQQILTQQQQQQQQTVEEGYGDSDCIEIVGDDVQSCCYDTNIVVVGEEQRSNNKKRSSSSSSMLCKVCNENDVSVLLLPCRHLCLCKHCESKHDTCPICQTVKNASLQIFI</sequence>
<keyword evidence="2 4" id="KW-0863">Zinc-finger</keyword>
<dbReference type="Pfam" id="PF13920">
    <property type="entry name" value="zf-C3HC4_3"/>
    <property type="match status" value="1"/>
</dbReference>
<keyword evidence="3" id="KW-0862">Zinc</keyword>
<accession>A0A7J7NNH4</accession>
<reference evidence="8 9" key="1">
    <citation type="journal article" date="2020" name="IScience">
        <title>Genome Sequencing of the Endangered Kingdonia uniflora (Circaeasteraceae, Ranunculales) Reveals Potential Mechanisms of Evolutionary Specialization.</title>
        <authorList>
            <person name="Sun Y."/>
            <person name="Deng T."/>
            <person name="Zhang A."/>
            <person name="Moore M.J."/>
            <person name="Landis J.B."/>
            <person name="Lin N."/>
            <person name="Zhang H."/>
            <person name="Zhang X."/>
            <person name="Huang J."/>
            <person name="Zhang X."/>
            <person name="Sun H."/>
            <person name="Wang H."/>
        </authorList>
    </citation>
    <scope>NUCLEOTIDE SEQUENCE [LARGE SCALE GENOMIC DNA]</scope>
    <source>
        <strain evidence="8">TB1705</strain>
        <tissue evidence="8">Leaf</tissue>
    </source>
</reference>
<protein>
    <recommendedName>
        <fullName evidence="7">RING-type domain-containing protein</fullName>
    </recommendedName>
</protein>
<name>A0A7J7NNH4_9MAGN</name>
<evidence type="ECO:0000256" key="4">
    <source>
        <dbReference type="PROSITE-ProRule" id="PRU00175"/>
    </source>
</evidence>
<dbReference type="AlphaFoldDB" id="A0A7J7NNH4"/>
<evidence type="ECO:0000259" key="7">
    <source>
        <dbReference type="PROSITE" id="PS50089"/>
    </source>
</evidence>
<dbReference type="InterPro" id="IPR001841">
    <property type="entry name" value="Znf_RING"/>
</dbReference>
<comment type="caution">
    <text evidence="8">The sequence shown here is derived from an EMBL/GenBank/DDBJ whole genome shotgun (WGS) entry which is preliminary data.</text>
</comment>
<feature type="domain" description="RING-type" evidence="7">
    <location>
        <begin position="352"/>
        <end position="387"/>
    </location>
</feature>
<feature type="transmembrane region" description="Helical" evidence="6">
    <location>
        <begin position="12"/>
        <end position="31"/>
    </location>
</feature>
<keyword evidence="9" id="KW-1185">Reference proteome</keyword>
<organism evidence="8 9">
    <name type="scientific">Kingdonia uniflora</name>
    <dbReference type="NCBI Taxonomy" id="39325"/>
    <lineage>
        <taxon>Eukaryota</taxon>
        <taxon>Viridiplantae</taxon>
        <taxon>Streptophyta</taxon>
        <taxon>Embryophyta</taxon>
        <taxon>Tracheophyta</taxon>
        <taxon>Spermatophyta</taxon>
        <taxon>Magnoliopsida</taxon>
        <taxon>Ranunculales</taxon>
        <taxon>Circaeasteraceae</taxon>
        <taxon>Kingdonia</taxon>
    </lineage>
</organism>
<dbReference type="InterPro" id="IPR013083">
    <property type="entry name" value="Znf_RING/FYVE/PHD"/>
</dbReference>
<feature type="non-terminal residue" evidence="8">
    <location>
        <position position="1"/>
    </location>
</feature>
<evidence type="ECO:0000256" key="2">
    <source>
        <dbReference type="ARBA" id="ARBA00022771"/>
    </source>
</evidence>
<dbReference type="GO" id="GO:0004842">
    <property type="term" value="F:ubiquitin-protein transferase activity"/>
    <property type="evidence" value="ECO:0007669"/>
    <property type="project" value="TreeGrafter"/>
</dbReference>
<dbReference type="OrthoDB" id="1711136at2759"/>
<dbReference type="PROSITE" id="PS50089">
    <property type="entry name" value="ZF_RING_2"/>
    <property type="match status" value="1"/>
</dbReference>
<evidence type="ECO:0000256" key="3">
    <source>
        <dbReference type="ARBA" id="ARBA00022833"/>
    </source>
</evidence>
<keyword evidence="6" id="KW-0812">Transmembrane</keyword>
<dbReference type="GO" id="GO:0008270">
    <property type="term" value="F:zinc ion binding"/>
    <property type="evidence" value="ECO:0007669"/>
    <property type="project" value="UniProtKB-KW"/>
</dbReference>
<evidence type="ECO:0000313" key="9">
    <source>
        <dbReference type="Proteomes" id="UP000541444"/>
    </source>
</evidence>
<dbReference type="FunFam" id="3.30.40.10:FF:000239">
    <property type="entry name" value="probable BOI-related E3 ubiquitin-protein ligase 2"/>
    <property type="match status" value="1"/>
</dbReference>
<evidence type="ECO:0000256" key="5">
    <source>
        <dbReference type="SAM" id="Coils"/>
    </source>
</evidence>
<dbReference type="CDD" id="cd16649">
    <property type="entry name" value="mRING-HC-C3HC5_CGRF1-like"/>
    <property type="match status" value="1"/>
</dbReference>
<gene>
    <name evidence="8" type="ORF">GIB67_013121</name>
</gene>
<dbReference type="Gene3D" id="3.30.40.10">
    <property type="entry name" value="Zinc/RING finger domain, C3HC4 (zinc finger)"/>
    <property type="match status" value="1"/>
</dbReference>
<keyword evidence="1" id="KW-0479">Metal-binding</keyword>
<evidence type="ECO:0000256" key="1">
    <source>
        <dbReference type="ARBA" id="ARBA00022723"/>
    </source>
</evidence>
<dbReference type="Proteomes" id="UP000541444">
    <property type="component" value="Unassembled WGS sequence"/>
</dbReference>
<keyword evidence="6" id="KW-0472">Membrane</keyword>
<evidence type="ECO:0000313" key="8">
    <source>
        <dbReference type="EMBL" id="KAF6168739.1"/>
    </source>
</evidence>
<evidence type="ECO:0000256" key="6">
    <source>
        <dbReference type="SAM" id="Phobius"/>
    </source>
</evidence>
<dbReference type="SUPFAM" id="SSF57850">
    <property type="entry name" value="RING/U-box"/>
    <property type="match status" value="1"/>
</dbReference>